<evidence type="ECO:0000313" key="4">
    <source>
        <dbReference type="Proteomes" id="UP001515480"/>
    </source>
</evidence>
<evidence type="ECO:0000313" key="3">
    <source>
        <dbReference type="EMBL" id="KAL1499839.1"/>
    </source>
</evidence>
<reference evidence="3 4" key="1">
    <citation type="journal article" date="2024" name="Science">
        <title>Giant polyketide synthase enzymes in the biosynthesis of giant marine polyether toxins.</title>
        <authorList>
            <person name="Fallon T.R."/>
            <person name="Shende V.V."/>
            <person name="Wierzbicki I.H."/>
            <person name="Pendleton A.L."/>
            <person name="Watervoot N.F."/>
            <person name="Auber R.P."/>
            <person name="Gonzalez D.J."/>
            <person name="Wisecaver J.H."/>
            <person name="Moore B.S."/>
        </authorList>
    </citation>
    <scope>NUCLEOTIDE SEQUENCE [LARGE SCALE GENOMIC DNA]</scope>
    <source>
        <strain evidence="3 4">12B1</strain>
    </source>
</reference>
<dbReference type="InterPro" id="IPR016135">
    <property type="entry name" value="UBQ-conjugating_enzyme/RWD"/>
</dbReference>
<keyword evidence="4" id="KW-1185">Reference proteome</keyword>
<sequence length="283" mass="30580">MAESARRQLDELDALAAVFCAEGELHAPWDELALRRAALGRGEPPPASPLHCSVRVRVAGVPRGSLCFTLPPDYPSRPAELRLSREAGWPRAADADAIGAELRAAAAAAAAEAGGGREALLECVVECEARLAAALEAEAREAEEREKAEKEKAEERKKAEEEEAEAGHGARILWFHHIKATEKRKLLVRWAREASLSGFSKPGFPGVVVVGGDERECGEYVRRVRALRWQAMEVRWEGEPPADALPRPFRELGESAMGEAAALCDAGGLGAPFREAVLKLGVR</sequence>
<dbReference type="Proteomes" id="UP001515480">
    <property type="component" value="Unassembled WGS sequence"/>
</dbReference>
<comment type="caution">
    <text evidence="3">The sequence shown here is derived from an EMBL/GenBank/DDBJ whole genome shotgun (WGS) entry which is preliminary data.</text>
</comment>
<evidence type="ECO:0000259" key="2">
    <source>
        <dbReference type="Pfam" id="PF06544"/>
    </source>
</evidence>
<proteinExistence type="predicted"/>
<dbReference type="Pfam" id="PF06544">
    <property type="entry name" value="Prp3_C"/>
    <property type="match status" value="1"/>
</dbReference>
<gene>
    <name evidence="3" type="ORF">AB1Y20_012524</name>
</gene>
<accession>A0AB34II49</accession>
<dbReference type="EMBL" id="JBGBPQ010000024">
    <property type="protein sequence ID" value="KAL1499839.1"/>
    <property type="molecule type" value="Genomic_DNA"/>
</dbReference>
<dbReference type="InterPro" id="IPR010541">
    <property type="entry name" value="Prp3_C"/>
</dbReference>
<dbReference type="SUPFAM" id="SSF54495">
    <property type="entry name" value="UBC-like"/>
    <property type="match status" value="1"/>
</dbReference>
<dbReference type="InterPro" id="IPR017359">
    <property type="entry name" value="Phi-like"/>
</dbReference>
<dbReference type="CDD" id="cd24163">
    <property type="entry name" value="RWDD2_C"/>
    <property type="match status" value="1"/>
</dbReference>
<organism evidence="3 4">
    <name type="scientific">Prymnesium parvum</name>
    <name type="common">Toxic golden alga</name>
    <dbReference type="NCBI Taxonomy" id="97485"/>
    <lineage>
        <taxon>Eukaryota</taxon>
        <taxon>Haptista</taxon>
        <taxon>Haptophyta</taxon>
        <taxon>Prymnesiophyceae</taxon>
        <taxon>Prymnesiales</taxon>
        <taxon>Prymnesiaceae</taxon>
        <taxon>Prymnesium</taxon>
    </lineage>
</organism>
<dbReference type="PANTHER" id="PTHR15955:SF8">
    <property type="entry name" value="RWD DOMAIN-CONTAINING PROTEIN 2B-RELATED"/>
    <property type="match status" value="1"/>
</dbReference>
<dbReference type="PANTHER" id="PTHR15955">
    <property type="entry name" value="RWD DOMAIN CONTAINING PROTEIN 2"/>
    <property type="match status" value="1"/>
</dbReference>
<evidence type="ECO:0000256" key="1">
    <source>
        <dbReference type="SAM" id="MobiDB-lite"/>
    </source>
</evidence>
<dbReference type="InterPro" id="IPR059181">
    <property type="entry name" value="RWDD2A-B_C"/>
</dbReference>
<protein>
    <recommendedName>
        <fullName evidence="2">Small nuclear ribonucleoprotein Prp3 C-terminal domain-containing protein</fullName>
    </recommendedName>
</protein>
<feature type="region of interest" description="Disordered" evidence="1">
    <location>
        <begin position="142"/>
        <end position="164"/>
    </location>
</feature>
<dbReference type="Gene3D" id="3.10.110.10">
    <property type="entry name" value="Ubiquitin Conjugating Enzyme"/>
    <property type="match status" value="1"/>
</dbReference>
<name>A0AB34II49_PRYPA</name>
<feature type="domain" description="Small nuclear ribonucleoprotein Prp3 C-terminal" evidence="2">
    <location>
        <begin position="172"/>
        <end position="233"/>
    </location>
</feature>
<dbReference type="AlphaFoldDB" id="A0AB34II49"/>